<gene>
    <name evidence="2" type="ORF">NPIL_609031</name>
</gene>
<feature type="compositionally biased region" description="Basic and acidic residues" evidence="1">
    <location>
        <begin position="62"/>
        <end position="78"/>
    </location>
</feature>
<feature type="region of interest" description="Disordered" evidence="1">
    <location>
        <begin position="1"/>
        <end position="132"/>
    </location>
</feature>
<dbReference type="EMBL" id="BMAW01122068">
    <property type="protein sequence ID" value="GFT97279.1"/>
    <property type="molecule type" value="Genomic_DNA"/>
</dbReference>
<comment type="caution">
    <text evidence="2">The sequence shown here is derived from an EMBL/GenBank/DDBJ whole genome shotgun (WGS) entry which is preliminary data.</text>
</comment>
<dbReference type="Proteomes" id="UP000887013">
    <property type="component" value="Unassembled WGS sequence"/>
</dbReference>
<reference evidence="2" key="1">
    <citation type="submission" date="2020-08" db="EMBL/GenBank/DDBJ databases">
        <title>Multicomponent nature underlies the extraordinary mechanical properties of spider dragline silk.</title>
        <authorList>
            <person name="Kono N."/>
            <person name="Nakamura H."/>
            <person name="Mori M."/>
            <person name="Yoshida Y."/>
            <person name="Ohtoshi R."/>
            <person name="Malay A.D."/>
            <person name="Moran D.A.P."/>
            <person name="Tomita M."/>
            <person name="Numata K."/>
            <person name="Arakawa K."/>
        </authorList>
    </citation>
    <scope>NUCLEOTIDE SEQUENCE</scope>
</reference>
<keyword evidence="3" id="KW-1185">Reference proteome</keyword>
<feature type="compositionally biased region" description="Basic and acidic residues" evidence="1">
    <location>
        <begin position="34"/>
        <end position="54"/>
    </location>
</feature>
<sequence>MPPAAPAPQSGGRHVASQFNARQVTGLVPAPRQFESKPDTQKAPRITEHNHRIAEMPGTGGWEHRETDAAAGKKKDMAQHVCAQHVSIRSKPSRRTTANAIPGTRQPSPPPAPASPSANPAGCRRMPPPAQNALMFAPCRGLQMLQKN</sequence>
<evidence type="ECO:0000256" key="1">
    <source>
        <dbReference type="SAM" id="MobiDB-lite"/>
    </source>
</evidence>
<protein>
    <submittedName>
        <fullName evidence="2">Uncharacterized protein</fullName>
    </submittedName>
</protein>
<evidence type="ECO:0000313" key="3">
    <source>
        <dbReference type="Proteomes" id="UP000887013"/>
    </source>
</evidence>
<proteinExistence type="predicted"/>
<name>A0A8X6PZ07_NEPPI</name>
<organism evidence="2 3">
    <name type="scientific">Nephila pilipes</name>
    <name type="common">Giant wood spider</name>
    <name type="synonym">Nephila maculata</name>
    <dbReference type="NCBI Taxonomy" id="299642"/>
    <lineage>
        <taxon>Eukaryota</taxon>
        <taxon>Metazoa</taxon>
        <taxon>Ecdysozoa</taxon>
        <taxon>Arthropoda</taxon>
        <taxon>Chelicerata</taxon>
        <taxon>Arachnida</taxon>
        <taxon>Araneae</taxon>
        <taxon>Araneomorphae</taxon>
        <taxon>Entelegynae</taxon>
        <taxon>Araneoidea</taxon>
        <taxon>Nephilidae</taxon>
        <taxon>Nephila</taxon>
    </lineage>
</organism>
<accession>A0A8X6PZ07</accession>
<dbReference type="AlphaFoldDB" id="A0A8X6PZ07"/>
<evidence type="ECO:0000313" key="2">
    <source>
        <dbReference type="EMBL" id="GFT97279.1"/>
    </source>
</evidence>